<sequence length="116" mass="13154">MLPVRRRQDRGRHRTRHRAEGCTGRVRGTDPTTALEVLAALATPAAEVRMVAPRVGPWLDPAARARWEWERDRRLELERARESAPRPLVRGDGLDDLRAALLPGVRVLAERQRGAR</sequence>
<proteinExistence type="predicted"/>
<feature type="region of interest" description="Disordered" evidence="1">
    <location>
        <begin position="1"/>
        <end position="28"/>
    </location>
</feature>
<accession>A0A853BSC8</accession>
<dbReference type="EMBL" id="JACCFO010000001">
    <property type="protein sequence ID" value="NYI98288.1"/>
    <property type="molecule type" value="Genomic_DNA"/>
</dbReference>
<dbReference type="Proteomes" id="UP000575985">
    <property type="component" value="Unassembled WGS sequence"/>
</dbReference>
<evidence type="ECO:0000313" key="2">
    <source>
        <dbReference type="EMBL" id="NYI98288.1"/>
    </source>
</evidence>
<feature type="compositionally biased region" description="Basic residues" evidence="1">
    <location>
        <begin position="1"/>
        <end position="17"/>
    </location>
</feature>
<reference evidence="2 3" key="1">
    <citation type="submission" date="2020-07" db="EMBL/GenBank/DDBJ databases">
        <title>Sequencing the genomes of 1000 actinobacteria strains.</title>
        <authorList>
            <person name="Klenk H.-P."/>
        </authorList>
    </citation>
    <scope>NUCLEOTIDE SEQUENCE [LARGE SCALE GENOMIC DNA]</scope>
    <source>
        <strain evidence="2 3">DSM 45927</strain>
    </source>
</reference>
<dbReference type="AlphaFoldDB" id="A0A853BSC8"/>
<protein>
    <submittedName>
        <fullName evidence="2">Uncharacterized protein</fullName>
    </submittedName>
</protein>
<organism evidence="2 3">
    <name type="scientific">Streptomonospora nanhaiensis</name>
    <dbReference type="NCBI Taxonomy" id="1323731"/>
    <lineage>
        <taxon>Bacteria</taxon>
        <taxon>Bacillati</taxon>
        <taxon>Actinomycetota</taxon>
        <taxon>Actinomycetes</taxon>
        <taxon>Streptosporangiales</taxon>
        <taxon>Nocardiopsidaceae</taxon>
        <taxon>Streptomonospora</taxon>
    </lineage>
</organism>
<keyword evidence="3" id="KW-1185">Reference proteome</keyword>
<dbReference type="RefSeq" id="WP_179769465.1">
    <property type="nucleotide sequence ID" value="NZ_JACCFO010000001.1"/>
</dbReference>
<comment type="caution">
    <text evidence="2">The sequence shown here is derived from an EMBL/GenBank/DDBJ whole genome shotgun (WGS) entry which is preliminary data.</text>
</comment>
<gene>
    <name evidence="2" type="ORF">HNR12_004565</name>
</gene>
<name>A0A853BSC8_9ACTN</name>
<evidence type="ECO:0000256" key="1">
    <source>
        <dbReference type="SAM" id="MobiDB-lite"/>
    </source>
</evidence>
<evidence type="ECO:0000313" key="3">
    <source>
        <dbReference type="Proteomes" id="UP000575985"/>
    </source>
</evidence>